<dbReference type="EMBL" id="JAJSOF020000013">
    <property type="protein sequence ID" value="KAJ4443029.1"/>
    <property type="molecule type" value="Genomic_DNA"/>
</dbReference>
<sequence>MWDDSDCLRRLLSFQDQHDDKMSDTPKPPQRRQKKYTVMQSPGNGLVSLKALLFCFFGVPFRWNLSYLQDMGHHNQHPKEKSDALTSKQELYRFALDAY</sequence>
<evidence type="ECO:0000313" key="3">
    <source>
        <dbReference type="Proteomes" id="UP001148838"/>
    </source>
</evidence>
<proteinExistence type="predicted"/>
<protein>
    <submittedName>
        <fullName evidence="2">Uncharacterized protein</fullName>
    </submittedName>
</protein>
<name>A0ABQ8TAN3_PERAM</name>
<reference evidence="2 3" key="1">
    <citation type="journal article" date="2022" name="Allergy">
        <title>Genome assembly and annotation of Periplaneta americana reveal a comprehensive cockroach allergen profile.</title>
        <authorList>
            <person name="Wang L."/>
            <person name="Xiong Q."/>
            <person name="Saelim N."/>
            <person name="Wang L."/>
            <person name="Nong W."/>
            <person name="Wan A.T."/>
            <person name="Shi M."/>
            <person name="Liu X."/>
            <person name="Cao Q."/>
            <person name="Hui J.H.L."/>
            <person name="Sookrung N."/>
            <person name="Leung T.F."/>
            <person name="Tungtrongchitr A."/>
            <person name="Tsui S.K.W."/>
        </authorList>
    </citation>
    <scope>NUCLEOTIDE SEQUENCE [LARGE SCALE GENOMIC DNA]</scope>
    <source>
        <strain evidence="2">PWHHKU_190912</strain>
    </source>
</reference>
<feature type="region of interest" description="Disordered" evidence="1">
    <location>
        <begin position="14"/>
        <end position="36"/>
    </location>
</feature>
<evidence type="ECO:0000256" key="1">
    <source>
        <dbReference type="SAM" id="MobiDB-lite"/>
    </source>
</evidence>
<accession>A0ABQ8TAN3</accession>
<keyword evidence="3" id="KW-1185">Reference proteome</keyword>
<gene>
    <name evidence="2" type="ORF">ANN_04679</name>
</gene>
<dbReference type="Proteomes" id="UP001148838">
    <property type="component" value="Unassembled WGS sequence"/>
</dbReference>
<comment type="caution">
    <text evidence="2">The sequence shown here is derived from an EMBL/GenBank/DDBJ whole genome shotgun (WGS) entry which is preliminary data.</text>
</comment>
<evidence type="ECO:0000313" key="2">
    <source>
        <dbReference type="EMBL" id="KAJ4443029.1"/>
    </source>
</evidence>
<organism evidence="2 3">
    <name type="scientific">Periplaneta americana</name>
    <name type="common">American cockroach</name>
    <name type="synonym">Blatta americana</name>
    <dbReference type="NCBI Taxonomy" id="6978"/>
    <lineage>
        <taxon>Eukaryota</taxon>
        <taxon>Metazoa</taxon>
        <taxon>Ecdysozoa</taxon>
        <taxon>Arthropoda</taxon>
        <taxon>Hexapoda</taxon>
        <taxon>Insecta</taxon>
        <taxon>Pterygota</taxon>
        <taxon>Neoptera</taxon>
        <taxon>Polyneoptera</taxon>
        <taxon>Dictyoptera</taxon>
        <taxon>Blattodea</taxon>
        <taxon>Blattoidea</taxon>
        <taxon>Blattidae</taxon>
        <taxon>Blattinae</taxon>
        <taxon>Periplaneta</taxon>
    </lineage>
</organism>